<dbReference type="AlphaFoldDB" id="E1YAP3"/>
<organism evidence="1">
    <name type="scientific">uncultured Desulfobacterium sp</name>
    <dbReference type="NCBI Taxonomy" id="201089"/>
    <lineage>
        <taxon>Bacteria</taxon>
        <taxon>Pseudomonadati</taxon>
        <taxon>Thermodesulfobacteriota</taxon>
        <taxon>Desulfobacteria</taxon>
        <taxon>Desulfobacterales</taxon>
        <taxon>Desulfobacteriaceae</taxon>
        <taxon>Desulfobacterium</taxon>
        <taxon>environmental samples</taxon>
    </lineage>
</organism>
<sequence>MHGRIEFYQFLIVCYRIICNRAVAVKVFTAAAVCLRNILA</sequence>
<accession>E1YAP3</accession>
<name>E1YAP3_9BACT</name>
<protein>
    <submittedName>
        <fullName evidence="1">Uncharacterized protein</fullName>
    </submittedName>
</protein>
<proteinExistence type="predicted"/>
<reference evidence="1" key="1">
    <citation type="journal article" date="2011" name="Environ. Microbiol.">
        <title>Genomic insights into the metabolic potential of the polycyclic aromatic hydrocarbon degrading sulfate-reducing Deltaproteobacterium N47.</title>
        <authorList>
            <person name="Bergmann F."/>
            <person name="Selesi D."/>
            <person name="Weinmaier T."/>
            <person name="Tischler P."/>
            <person name="Rattei T."/>
            <person name="Meckenstock R.U."/>
        </authorList>
    </citation>
    <scope>NUCLEOTIDE SEQUENCE</scope>
</reference>
<gene>
    <name evidence="1" type="ORF">N47_H24590</name>
</gene>
<dbReference type="EMBL" id="FR695866">
    <property type="protein sequence ID" value="CBX27637.1"/>
    <property type="molecule type" value="Genomic_DNA"/>
</dbReference>
<evidence type="ECO:0000313" key="1">
    <source>
        <dbReference type="EMBL" id="CBX27637.1"/>
    </source>
</evidence>